<name>A0A0K2SZ34_LEPSM</name>
<reference evidence="1" key="1">
    <citation type="submission" date="2014-05" db="EMBL/GenBank/DDBJ databases">
        <authorList>
            <person name="Chronopoulou M."/>
        </authorList>
    </citation>
    <scope>NUCLEOTIDE SEQUENCE</scope>
    <source>
        <tissue evidence="1">Whole organism</tissue>
    </source>
</reference>
<evidence type="ECO:0000313" key="1">
    <source>
        <dbReference type="EMBL" id="CDW19044.1"/>
    </source>
</evidence>
<dbReference type="EMBL" id="HACA01001683">
    <property type="protein sequence ID" value="CDW19044.1"/>
    <property type="molecule type" value="Transcribed_RNA"/>
</dbReference>
<protein>
    <submittedName>
        <fullName evidence="1">Uncharacterized protein</fullName>
    </submittedName>
</protein>
<proteinExistence type="predicted"/>
<organism evidence="1">
    <name type="scientific">Lepeophtheirus salmonis</name>
    <name type="common">Salmon louse</name>
    <name type="synonym">Caligus salmonis</name>
    <dbReference type="NCBI Taxonomy" id="72036"/>
    <lineage>
        <taxon>Eukaryota</taxon>
        <taxon>Metazoa</taxon>
        <taxon>Ecdysozoa</taxon>
        <taxon>Arthropoda</taxon>
        <taxon>Crustacea</taxon>
        <taxon>Multicrustacea</taxon>
        <taxon>Hexanauplia</taxon>
        <taxon>Copepoda</taxon>
        <taxon>Siphonostomatoida</taxon>
        <taxon>Caligidae</taxon>
        <taxon>Lepeophtheirus</taxon>
    </lineage>
</organism>
<accession>A0A0K2SZ34</accession>
<sequence>MIPSNRETSITRT</sequence>